<feature type="transmembrane region" description="Helical" evidence="5">
    <location>
        <begin position="221"/>
        <end position="238"/>
    </location>
</feature>
<dbReference type="PANTHER" id="PTHR37422:SF13">
    <property type="entry name" value="LIPOPOLYSACCHARIDE BIOSYNTHESIS PROTEIN PA4999-RELATED"/>
    <property type="match status" value="1"/>
</dbReference>
<keyword evidence="2 5" id="KW-0812">Transmembrane</keyword>
<feature type="transmembrane region" description="Helical" evidence="5">
    <location>
        <begin position="454"/>
        <end position="475"/>
    </location>
</feature>
<evidence type="ECO:0000256" key="2">
    <source>
        <dbReference type="ARBA" id="ARBA00022692"/>
    </source>
</evidence>
<evidence type="ECO:0000313" key="8">
    <source>
        <dbReference type="EMBL" id="PLR10641.1"/>
    </source>
</evidence>
<dbReference type="Pfam" id="PF04932">
    <property type="entry name" value="Wzy_C"/>
    <property type="match status" value="1"/>
</dbReference>
<feature type="transmembrane region" description="Helical" evidence="5">
    <location>
        <begin position="69"/>
        <end position="90"/>
    </location>
</feature>
<dbReference type="EMBL" id="PJRQ01000037">
    <property type="protein sequence ID" value="PLR10641.1"/>
    <property type="molecule type" value="Genomic_DNA"/>
</dbReference>
<keyword evidence="10" id="KW-1185">Reference proteome</keyword>
<accession>A0A2N5CR28</accession>
<gene>
    <name evidence="7" type="ORF">C1707_04675</name>
    <name evidence="8" type="ORF">CFHF_16970</name>
</gene>
<feature type="transmembrane region" description="Helical" evidence="5">
    <location>
        <begin position="387"/>
        <end position="408"/>
    </location>
</feature>
<dbReference type="InterPro" id="IPR007016">
    <property type="entry name" value="O-antigen_ligase-rel_domated"/>
</dbReference>
<reference evidence="8 9" key="1">
    <citation type="submission" date="2017-12" db="EMBL/GenBank/DDBJ databases">
        <title>The genome sequence of Caulobacter flavus CGMCC1 15093.</title>
        <authorList>
            <person name="Gao J."/>
            <person name="Mao X."/>
            <person name="Sun J."/>
        </authorList>
    </citation>
    <scope>NUCLEOTIDE SEQUENCE [LARGE SCALE GENOMIC DNA]</scope>
    <source>
        <strain evidence="8 9">CGMCC1 15093</strain>
    </source>
</reference>
<evidence type="ECO:0000313" key="7">
    <source>
        <dbReference type="EMBL" id="AYV45601.1"/>
    </source>
</evidence>
<keyword evidence="3 5" id="KW-1133">Transmembrane helix</keyword>
<sequence length="634" mass="65910">MRTDGRRTRRLAGSETAACAGLTALVFGAVLAFGASDTAVAAVFAGLYALGLVILLAACGWARRDLARLGGWTVPAVLAALLLAAVLAPLTPWTPDGPHPVWTYLPDGPAASTLDRSAVLLNVLNLLGLFCLYVAGRVVAASQTRGRRLLAFMLWGLGIYAAGALVHHVGLRGEGRMAATLLGPNSAATVFAAGVVMAAAALAQRLRRGGSAALKKGDPRAVALVGLVALLVVCVLMTASRGGLIAGAIGAALFTIWQALAGRRMTRSGVLVVGGAAVLLVAVLGLNGAGLVAERFDLAQQDLDIRRQIIAPHWRAFLSSPWFGYGLGGFTSVNQMLMTEATLRELHNVRAVHNLYVQWLEEAGVVGAALMAALLGQRLAPIVRAAFGAGGVGIWARGAVCAAAVFLIHGLSDFALQVPAIQALAALGLGAVGGLVSPRRETRGARPDLAPARLALAGGGACAVVAVLLGAPLLAAKVGGDLSAWPTAPADALAASIERGVARKDLSAEELARLDGLSRRELASRPGSGSAWLRRAAVDAAAGLDGPSALALERSFTVAPLQTSLFNARTRFAYERWDRLTPTARAQTIEQLSAEWRRANWKRKELVRMANEIRNPAGRVGLALQLTVLRLRQP</sequence>
<feature type="transmembrane region" description="Helical" evidence="5">
    <location>
        <begin position="12"/>
        <end position="33"/>
    </location>
</feature>
<evidence type="ECO:0000259" key="6">
    <source>
        <dbReference type="Pfam" id="PF04932"/>
    </source>
</evidence>
<feature type="transmembrane region" description="Helical" evidence="5">
    <location>
        <begin position="177"/>
        <end position="200"/>
    </location>
</feature>
<feature type="domain" description="O-antigen ligase-related" evidence="6">
    <location>
        <begin position="227"/>
        <end position="371"/>
    </location>
</feature>
<dbReference type="OrthoDB" id="7586246at2"/>
<proteinExistence type="predicted"/>
<organism evidence="8 9">
    <name type="scientific">Caulobacter flavus</name>
    <dbReference type="NCBI Taxonomy" id="1679497"/>
    <lineage>
        <taxon>Bacteria</taxon>
        <taxon>Pseudomonadati</taxon>
        <taxon>Pseudomonadota</taxon>
        <taxon>Alphaproteobacteria</taxon>
        <taxon>Caulobacterales</taxon>
        <taxon>Caulobacteraceae</taxon>
        <taxon>Caulobacter</taxon>
    </lineage>
</organism>
<dbReference type="Proteomes" id="UP000234483">
    <property type="component" value="Unassembled WGS sequence"/>
</dbReference>
<dbReference type="KEGG" id="cfh:C1707_04675"/>
<feature type="transmembrane region" description="Helical" evidence="5">
    <location>
        <begin position="269"/>
        <end position="293"/>
    </location>
</feature>
<feature type="transmembrane region" description="Helical" evidence="5">
    <location>
        <begin position="119"/>
        <end position="140"/>
    </location>
</feature>
<dbReference type="AlphaFoldDB" id="A0A2N5CR28"/>
<feature type="transmembrane region" description="Helical" evidence="5">
    <location>
        <begin position="414"/>
        <end position="433"/>
    </location>
</feature>
<evidence type="ECO:0000256" key="3">
    <source>
        <dbReference type="ARBA" id="ARBA00022989"/>
    </source>
</evidence>
<feature type="transmembrane region" description="Helical" evidence="5">
    <location>
        <begin position="152"/>
        <end position="171"/>
    </location>
</feature>
<evidence type="ECO:0000313" key="9">
    <source>
        <dbReference type="Proteomes" id="UP000234483"/>
    </source>
</evidence>
<evidence type="ECO:0000256" key="1">
    <source>
        <dbReference type="ARBA" id="ARBA00004141"/>
    </source>
</evidence>
<evidence type="ECO:0000313" key="10">
    <source>
        <dbReference type="Proteomes" id="UP000281192"/>
    </source>
</evidence>
<name>A0A2N5CR28_9CAUL</name>
<feature type="transmembrane region" description="Helical" evidence="5">
    <location>
        <begin position="39"/>
        <end position="62"/>
    </location>
</feature>
<dbReference type="PANTHER" id="PTHR37422">
    <property type="entry name" value="TEICHURONIC ACID BIOSYNTHESIS PROTEIN TUAE"/>
    <property type="match status" value="1"/>
</dbReference>
<dbReference type="RefSeq" id="WP_101714179.1">
    <property type="nucleotide sequence ID" value="NZ_CP026100.1"/>
</dbReference>
<evidence type="ECO:0000256" key="5">
    <source>
        <dbReference type="SAM" id="Phobius"/>
    </source>
</evidence>
<dbReference type="GO" id="GO:0016020">
    <property type="term" value="C:membrane"/>
    <property type="evidence" value="ECO:0007669"/>
    <property type="project" value="UniProtKB-SubCell"/>
</dbReference>
<dbReference type="EMBL" id="CP026100">
    <property type="protein sequence ID" value="AYV45601.1"/>
    <property type="molecule type" value="Genomic_DNA"/>
</dbReference>
<dbReference type="InterPro" id="IPR051533">
    <property type="entry name" value="WaaL-like"/>
</dbReference>
<dbReference type="Proteomes" id="UP000281192">
    <property type="component" value="Chromosome"/>
</dbReference>
<reference evidence="7 10" key="2">
    <citation type="submission" date="2018-01" db="EMBL/GenBank/DDBJ databases">
        <title>Complete genome sequence of Caulobacter flavus RHGG3.</title>
        <authorList>
            <person name="Yang E."/>
        </authorList>
    </citation>
    <scope>NUCLEOTIDE SEQUENCE [LARGE SCALE GENOMIC DNA]</scope>
    <source>
        <strain evidence="7 10">RHGG3</strain>
    </source>
</reference>
<evidence type="ECO:0000256" key="4">
    <source>
        <dbReference type="ARBA" id="ARBA00023136"/>
    </source>
</evidence>
<feature type="transmembrane region" description="Helical" evidence="5">
    <location>
        <begin position="244"/>
        <end position="262"/>
    </location>
</feature>
<protein>
    <submittedName>
        <fullName evidence="8">Polymerase</fullName>
    </submittedName>
</protein>
<keyword evidence="4 5" id="KW-0472">Membrane</keyword>
<comment type="subcellular location">
    <subcellularLocation>
        <location evidence="1">Membrane</location>
        <topology evidence="1">Multi-pass membrane protein</topology>
    </subcellularLocation>
</comment>